<dbReference type="AlphaFoldDB" id="A0A8S0WAI5"/>
<sequence>MAASDFHFYEDTFNTLSGSLDTYITDVATNIIDAITPVATTLVTIYIMLWGWSMMRGVISEPITDGTTRILKLATIIAIALNLGRYNGFLSDMLWNSPDALAAYIADGYEDSTNNMQFLDSLMSKIYDMGDAYWQKAYAGAGALGIPNFGLLIVAILIWAGGILATGYAAFLLALSKMALAIILGVGPLFILMTIFEPTKRFFDTWIGQALNYVFLVMLTAAAIKLIVTIIEIYLLSPGGAAALAEPSIDLALPVMVLCAIASLVMMQLPSVASALGGGVAIGTLGAVGWAFGKAKGGLSAMRPTNLRRSLNKARADVRIASNAGRAVVGAPQAVYRRITGGGRNKIARG</sequence>
<keyword evidence="3 5" id="KW-1133">Transmembrane helix</keyword>
<evidence type="ECO:0000256" key="1">
    <source>
        <dbReference type="ARBA" id="ARBA00004141"/>
    </source>
</evidence>
<feature type="transmembrane region" description="Helical" evidence="5">
    <location>
        <begin position="149"/>
        <end position="171"/>
    </location>
</feature>
<dbReference type="GO" id="GO:0030255">
    <property type="term" value="P:protein secretion by the type IV secretion system"/>
    <property type="evidence" value="ECO:0007669"/>
    <property type="project" value="InterPro"/>
</dbReference>
<keyword evidence="4 5" id="KW-0472">Membrane</keyword>
<evidence type="ECO:0000313" key="7">
    <source>
        <dbReference type="Proteomes" id="UP000494216"/>
    </source>
</evidence>
<feature type="transmembrane region" description="Helical" evidence="5">
    <location>
        <begin position="27"/>
        <end position="49"/>
    </location>
</feature>
<dbReference type="RefSeq" id="WP_174625679.1">
    <property type="nucleotide sequence ID" value="NZ_CADCXN010000057.1"/>
</dbReference>
<evidence type="ECO:0000256" key="2">
    <source>
        <dbReference type="ARBA" id="ARBA00022692"/>
    </source>
</evidence>
<dbReference type="InterPro" id="IPR007688">
    <property type="entry name" value="Conjugal_tfr_TrbL/VirB6"/>
</dbReference>
<comment type="caution">
    <text evidence="6">The sequence shown here is derived from an EMBL/GenBank/DDBJ whole genome shotgun (WGS) entry which is preliminary data.</text>
</comment>
<feature type="transmembrane region" description="Helical" evidence="5">
    <location>
        <begin position="272"/>
        <end position="293"/>
    </location>
</feature>
<feature type="transmembrane region" description="Helical" evidence="5">
    <location>
        <begin position="178"/>
        <end position="196"/>
    </location>
</feature>
<name>A0A8S0WAI5_9GAMM</name>
<accession>A0A8S0WAI5</accession>
<proteinExistence type="predicted"/>
<dbReference type="Pfam" id="PF04610">
    <property type="entry name" value="TrbL"/>
    <property type="match status" value="1"/>
</dbReference>
<dbReference type="Proteomes" id="UP000494216">
    <property type="component" value="Unassembled WGS sequence"/>
</dbReference>
<keyword evidence="2 5" id="KW-0812">Transmembrane</keyword>
<dbReference type="EMBL" id="CADCXN010000057">
    <property type="protein sequence ID" value="CAA9890769.1"/>
    <property type="molecule type" value="Genomic_DNA"/>
</dbReference>
<evidence type="ECO:0000313" key="6">
    <source>
        <dbReference type="EMBL" id="CAA9890769.1"/>
    </source>
</evidence>
<keyword evidence="7" id="KW-1185">Reference proteome</keyword>
<evidence type="ECO:0000256" key="4">
    <source>
        <dbReference type="ARBA" id="ARBA00023136"/>
    </source>
</evidence>
<reference evidence="6 7" key="1">
    <citation type="submission" date="2020-02" db="EMBL/GenBank/DDBJ databases">
        <authorList>
            <person name="Hogendoorn C."/>
        </authorList>
    </citation>
    <scope>NUCLEOTIDE SEQUENCE [LARGE SCALE GENOMIC DNA]</scope>
    <source>
        <strain evidence="6">METHB21</strain>
    </source>
</reference>
<comment type="subcellular location">
    <subcellularLocation>
        <location evidence="1">Membrane</location>
        <topology evidence="1">Multi-pass membrane protein</topology>
    </subcellularLocation>
</comment>
<evidence type="ECO:0000256" key="5">
    <source>
        <dbReference type="SAM" id="Phobius"/>
    </source>
</evidence>
<organism evidence="6 7">
    <name type="scientific">Candidatus Methylobacter favarea</name>
    <dbReference type="NCBI Taxonomy" id="2707345"/>
    <lineage>
        <taxon>Bacteria</taxon>
        <taxon>Pseudomonadati</taxon>
        <taxon>Pseudomonadota</taxon>
        <taxon>Gammaproteobacteria</taxon>
        <taxon>Methylococcales</taxon>
        <taxon>Methylococcaceae</taxon>
        <taxon>Methylobacter</taxon>
    </lineage>
</organism>
<protein>
    <submittedName>
        <fullName evidence="6">Conjugal transfer protein</fullName>
    </submittedName>
</protein>
<dbReference type="GO" id="GO:0016020">
    <property type="term" value="C:membrane"/>
    <property type="evidence" value="ECO:0007669"/>
    <property type="project" value="UniProtKB-SubCell"/>
</dbReference>
<gene>
    <name evidence="6" type="ORF">METHB2_290016</name>
</gene>
<evidence type="ECO:0000256" key="3">
    <source>
        <dbReference type="ARBA" id="ARBA00022989"/>
    </source>
</evidence>
<feature type="transmembrane region" description="Helical" evidence="5">
    <location>
        <begin position="216"/>
        <end position="236"/>
    </location>
</feature>